<organism evidence="2 3">
    <name type="scientific">Pichia membranifaciens</name>
    <dbReference type="NCBI Taxonomy" id="4926"/>
    <lineage>
        <taxon>Eukaryota</taxon>
        <taxon>Fungi</taxon>
        <taxon>Dikarya</taxon>
        <taxon>Ascomycota</taxon>
        <taxon>Saccharomycotina</taxon>
        <taxon>Pichiomycetes</taxon>
        <taxon>Pichiales</taxon>
        <taxon>Pichiaceae</taxon>
        <taxon>Pichia</taxon>
    </lineage>
</organism>
<feature type="region of interest" description="Disordered" evidence="1">
    <location>
        <begin position="127"/>
        <end position="151"/>
    </location>
</feature>
<reference evidence="2 3" key="1">
    <citation type="submission" date="2016-08" db="EMBL/GenBank/DDBJ databases">
        <title>Whole genome shotgun sequence of Pichia membranifaciens KS47-1.</title>
        <authorList>
            <person name="Konishi M."/>
            <person name="Ishida M."/>
            <person name="Arakawa T."/>
            <person name="Kato Y."/>
            <person name="Horiuchi J."/>
        </authorList>
    </citation>
    <scope>NUCLEOTIDE SEQUENCE [LARGE SCALE GENOMIC DNA]</scope>
    <source>
        <strain evidence="2 3">KS47-1</strain>
    </source>
</reference>
<keyword evidence="3" id="KW-1185">Reference proteome</keyword>
<evidence type="ECO:0000256" key="1">
    <source>
        <dbReference type="SAM" id="MobiDB-lite"/>
    </source>
</evidence>
<accession>A0A1Q2YDQ8</accession>
<feature type="region of interest" description="Disordered" evidence="1">
    <location>
        <begin position="288"/>
        <end position="308"/>
    </location>
</feature>
<dbReference type="Proteomes" id="UP000186136">
    <property type="component" value="Unassembled WGS sequence"/>
</dbReference>
<evidence type="ECO:0000313" key="2">
    <source>
        <dbReference type="EMBL" id="GAV27706.1"/>
    </source>
</evidence>
<evidence type="ECO:0000313" key="3">
    <source>
        <dbReference type="Proteomes" id="UP000186136"/>
    </source>
</evidence>
<gene>
    <name evidence="2" type="ORF">PMKS-001174</name>
</gene>
<dbReference type="OrthoDB" id="4089169at2759"/>
<protein>
    <submittedName>
        <fullName evidence="2">Uncharacterized protein</fullName>
    </submittedName>
</protein>
<feature type="compositionally biased region" description="Low complexity" evidence="1">
    <location>
        <begin position="297"/>
        <end position="308"/>
    </location>
</feature>
<feature type="compositionally biased region" description="Basic and acidic residues" evidence="1">
    <location>
        <begin position="138"/>
        <end position="151"/>
    </location>
</feature>
<feature type="region of interest" description="Disordered" evidence="1">
    <location>
        <begin position="489"/>
        <end position="509"/>
    </location>
</feature>
<dbReference type="SUPFAM" id="SSF50969">
    <property type="entry name" value="YVTN repeat-like/Quinoprotein amine dehydrogenase"/>
    <property type="match status" value="1"/>
</dbReference>
<dbReference type="AlphaFoldDB" id="A0A1Q2YDQ8"/>
<dbReference type="EMBL" id="BDGI01000042">
    <property type="protein sequence ID" value="GAV27706.1"/>
    <property type="molecule type" value="Genomic_DNA"/>
</dbReference>
<dbReference type="InterPro" id="IPR011044">
    <property type="entry name" value="Quino_amine_DH_bsu"/>
</dbReference>
<comment type="caution">
    <text evidence="2">The sequence shown here is derived from an EMBL/GenBank/DDBJ whole genome shotgun (WGS) entry which is preliminary data.</text>
</comment>
<sequence length="509" mass="56989">MMFTVSKDIEYTWYSVDSEDYFVLFDKTNSVLHVFDSKTTQLLDKYSVEVCNSNPVFDLKGSVLMYVPKGDANMEKKNLTPVDLSSKKNLLNKLIVTFSNTALDSMFLFSEVTQQKIKNILEAHKKGENASNTENDNSADKSAKGSSQDNEKLKDNYRDIFTEIYNTISKTSAYVCAVDLETKKQMFQLSIPAGCSKLSISPFDLQFLTANNRGDEIFLWDYTKAYESIVLMDKYNRGKTSAIIDQLEWGTGNSSILCLSRQNGSLHYFVNESLRNYEDLKVRKTKRRNKSVAGAASNGSPNSGKSVSNSSWCLSHLKLKSFKVVRSLLTKDFIVALGQNNEILTIDIESGCIDGVINLEKKLSQLSSNSFQGDNSNIKSELLNQEIEVETCKPFLPAYNNKKYKFTEIDVSIADSNVFNDIDSHTEVVKEYNVAGVLFKNKVQAKKMAFKGQVDLQHPLGSPLRDPSKETLVHLPGDNTVEEDLSKSLHGSSSETLRQAASQTLQKAC</sequence>
<proteinExistence type="predicted"/>
<name>A0A1Q2YDQ8_9ASCO</name>